<keyword evidence="2 4" id="KW-0547">Nucleotide-binding</keyword>
<accession>A0A917BRV5</accession>
<gene>
    <name evidence="6" type="ORF">GCM10011332_04950</name>
</gene>
<dbReference type="RefSeq" id="WP_229734213.1">
    <property type="nucleotide sequence ID" value="NZ_BMHV01000003.1"/>
</dbReference>
<feature type="binding site" evidence="4">
    <location>
        <position position="56"/>
    </location>
    <ligand>
        <name>substrate</name>
    </ligand>
</feature>
<keyword evidence="5" id="KW-0460">Magnesium</keyword>
<dbReference type="InterPro" id="IPR002698">
    <property type="entry name" value="FTHF_cligase"/>
</dbReference>
<dbReference type="NCBIfam" id="TIGR02727">
    <property type="entry name" value="MTHFS_bact"/>
    <property type="match status" value="1"/>
</dbReference>
<evidence type="ECO:0000256" key="3">
    <source>
        <dbReference type="ARBA" id="ARBA00022840"/>
    </source>
</evidence>
<keyword evidence="5" id="KW-0479">Metal-binding</keyword>
<comment type="cofactor">
    <cofactor evidence="5">
        <name>Mg(2+)</name>
        <dbReference type="ChEBI" id="CHEBI:18420"/>
    </cofactor>
</comment>
<reference evidence="6" key="1">
    <citation type="journal article" date="2014" name="Int. J. Syst. Evol. Microbiol.">
        <title>Complete genome sequence of Corynebacterium casei LMG S-19264T (=DSM 44701T), isolated from a smear-ripened cheese.</title>
        <authorList>
            <consortium name="US DOE Joint Genome Institute (JGI-PGF)"/>
            <person name="Walter F."/>
            <person name="Albersmeier A."/>
            <person name="Kalinowski J."/>
            <person name="Ruckert C."/>
        </authorList>
    </citation>
    <scope>NUCLEOTIDE SEQUENCE</scope>
    <source>
        <strain evidence="6">CGMCC 1.15254</strain>
    </source>
</reference>
<protein>
    <recommendedName>
        <fullName evidence="5">5-formyltetrahydrofolate cyclo-ligase</fullName>
        <ecNumber evidence="5">6.3.3.2</ecNumber>
    </recommendedName>
</protein>
<comment type="similarity">
    <text evidence="1 5">Belongs to the 5-formyltetrahydrofolate cyclo-ligase family.</text>
</comment>
<feature type="binding site" evidence="4">
    <location>
        <begin position="8"/>
        <end position="12"/>
    </location>
    <ligand>
        <name>ATP</name>
        <dbReference type="ChEBI" id="CHEBI:30616"/>
    </ligand>
</feature>
<dbReference type="GO" id="GO:0046872">
    <property type="term" value="F:metal ion binding"/>
    <property type="evidence" value="ECO:0007669"/>
    <property type="project" value="UniProtKB-KW"/>
</dbReference>
<dbReference type="EMBL" id="BMHV01000003">
    <property type="protein sequence ID" value="GGF54553.1"/>
    <property type="molecule type" value="Genomic_DNA"/>
</dbReference>
<dbReference type="PIRSF" id="PIRSF006806">
    <property type="entry name" value="FTHF_cligase"/>
    <property type="match status" value="1"/>
</dbReference>
<proteinExistence type="inferred from homology"/>
<name>A0A917BRV5_9PROT</name>
<dbReference type="GO" id="GO:0009396">
    <property type="term" value="P:folic acid-containing compound biosynthetic process"/>
    <property type="evidence" value="ECO:0007669"/>
    <property type="project" value="TreeGrafter"/>
</dbReference>
<reference evidence="6" key="2">
    <citation type="submission" date="2020-09" db="EMBL/GenBank/DDBJ databases">
        <authorList>
            <person name="Sun Q."/>
            <person name="Zhou Y."/>
        </authorList>
    </citation>
    <scope>NUCLEOTIDE SEQUENCE</scope>
    <source>
        <strain evidence="6">CGMCC 1.15254</strain>
    </source>
</reference>
<dbReference type="Pfam" id="PF01812">
    <property type="entry name" value="5-FTHF_cyc-lig"/>
    <property type="match status" value="1"/>
</dbReference>
<dbReference type="Proteomes" id="UP000632498">
    <property type="component" value="Unassembled WGS sequence"/>
</dbReference>
<dbReference type="SUPFAM" id="SSF100950">
    <property type="entry name" value="NagB/RpiA/CoA transferase-like"/>
    <property type="match status" value="1"/>
</dbReference>
<dbReference type="GO" id="GO:0030272">
    <property type="term" value="F:5-formyltetrahydrofolate cyclo-ligase activity"/>
    <property type="evidence" value="ECO:0007669"/>
    <property type="project" value="UniProtKB-EC"/>
</dbReference>
<evidence type="ECO:0000313" key="6">
    <source>
        <dbReference type="EMBL" id="GGF54553.1"/>
    </source>
</evidence>
<comment type="catalytic activity">
    <reaction evidence="5">
        <text>(6S)-5-formyl-5,6,7,8-tetrahydrofolate + ATP = (6R)-5,10-methenyltetrahydrofolate + ADP + phosphate</text>
        <dbReference type="Rhea" id="RHEA:10488"/>
        <dbReference type="ChEBI" id="CHEBI:30616"/>
        <dbReference type="ChEBI" id="CHEBI:43474"/>
        <dbReference type="ChEBI" id="CHEBI:57455"/>
        <dbReference type="ChEBI" id="CHEBI:57457"/>
        <dbReference type="ChEBI" id="CHEBI:456216"/>
        <dbReference type="EC" id="6.3.3.2"/>
    </reaction>
</comment>
<dbReference type="InterPro" id="IPR024185">
    <property type="entry name" value="FTHF_cligase-like_sf"/>
</dbReference>
<dbReference type="EC" id="6.3.3.2" evidence="5"/>
<dbReference type="AlphaFoldDB" id="A0A917BRV5"/>
<comment type="caution">
    <text evidence="6">The sequence shown here is derived from an EMBL/GenBank/DDBJ whole genome shotgun (WGS) entry which is preliminary data.</text>
</comment>
<dbReference type="GO" id="GO:0035999">
    <property type="term" value="P:tetrahydrofolate interconversion"/>
    <property type="evidence" value="ECO:0007669"/>
    <property type="project" value="TreeGrafter"/>
</dbReference>
<evidence type="ECO:0000256" key="5">
    <source>
        <dbReference type="RuleBase" id="RU361279"/>
    </source>
</evidence>
<dbReference type="GO" id="GO:0005524">
    <property type="term" value="F:ATP binding"/>
    <property type="evidence" value="ECO:0007669"/>
    <property type="project" value="UniProtKB-KW"/>
</dbReference>
<sequence length="187" mass="20962">MDSLKEEKNRLRLRMLSLRKGINKPELSSLLQQTFLGEDHFKSYQRVATYWPLSGELDIRALLPSLQARGQVCALPVVLNKNTPLIFRKWLPGDVLVAGPHGTLHPREDAPLVIPDLVLVPLLAFDLQGGRLGFGGGYYDRTLANLPTVTTVGIAYDEQAVDDVPMDRLDQRMNWIVTPTRVIHTQA</sequence>
<keyword evidence="7" id="KW-1185">Reference proteome</keyword>
<dbReference type="PANTHER" id="PTHR23407:SF1">
    <property type="entry name" value="5-FORMYLTETRAHYDROFOLATE CYCLO-LIGASE"/>
    <property type="match status" value="1"/>
</dbReference>
<evidence type="ECO:0000256" key="4">
    <source>
        <dbReference type="PIRSR" id="PIRSR006806-1"/>
    </source>
</evidence>
<evidence type="ECO:0000313" key="7">
    <source>
        <dbReference type="Proteomes" id="UP000632498"/>
    </source>
</evidence>
<evidence type="ECO:0000256" key="1">
    <source>
        <dbReference type="ARBA" id="ARBA00010638"/>
    </source>
</evidence>
<evidence type="ECO:0000256" key="2">
    <source>
        <dbReference type="ARBA" id="ARBA00022741"/>
    </source>
</evidence>
<feature type="binding site" evidence="4">
    <location>
        <begin position="131"/>
        <end position="139"/>
    </location>
    <ligand>
        <name>ATP</name>
        <dbReference type="ChEBI" id="CHEBI:30616"/>
    </ligand>
</feature>
<keyword evidence="3 4" id="KW-0067">ATP-binding</keyword>
<dbReference type="PANTHER" id="PTHR23407">
    <property type="entry name" value="ATPASE INHIBITOR/5-FORMYLTETRAHYDROFOLATE CYCLO-LIGASE"/>
    <property type="match status" value="1"/>
</dbReference>
<organism evidence="6 7">
    <name type="scientific">Terasakiella brassicae</name>
    <dbReference type="NCBI Taxonomy" id="1634917"/>
    <lineage>
        <taxon>Bacteria</taxon>
        <taxon>Pseudomonadati</taxon>
        <taxon>Pseudomonadota</taxon>
        <taxon>Alphaproteobacteria</taxon>
        <taxon>Rhodospirillales</taxon>
        <taxon>Terasakiellaceae</taxon>
        <taxon>Terasakiella</taxon>
    </lineage>
</organism>
<dbReference type="Gene3D" id="3.40.50.10420">
    <property type="entry name" value="NagB/RpiA/CoA transferase-like"/>
    <property type="match status" value="1"/>
</dbReference>
<dbReference type="InterPro" id="IPR037171">
    <property type="entry name" value="NagB/RpiA_transferase-like"/>
</dbReference>